<dbReference type="KEGG" id="pdx:Psed_1380"/>
<keyword evidence="6" id="KW-1185">Reference proteome</keyword>
<dbReference type="InterPro" id="IPR036250">
    <property type="entry name" value="AcylCo_DH-like_C"/>
</dbReference>
<dbReference type="Gene3D" id="1.10.540.10">
    <property type="entry name" value="Acyl-CoA dehydrogenase/oxidase, N-terminal domain"/>
    <property type="match status" value="1"/>
</dbReference>
<evidence type="ECO:0000313" key="5">
    <source>
        <dbReference type="EMBL" id="AEA23623.1"/>
    </source>
</evidence>
<dbReference type="GO" id="GO:0050660">
    <property type="term" value="F:flavin adenine dinucleotide binding"/>
    <property type="evidence" value="ECO:0007669"/>
    <property type="project" value="InterPro"/>
</dbReference>
<gene>
    <name evidence="5" type="ordered locus">Psed_1380</name>
</gene>
<reference evidence="5 6" key="1">
    <citation type="journal article" date="2011" name="J. Bacteriol.">
        <title>Genome sequence of the 1,4-dioxane-degrading Pseudonocardia dioxanivorans strain CB1190.</title>
        <authorList>
            <person name="Sales C.M."/>
            <person name="Mahendra S."/>
            <person name="Grostern A."/>
            <person name="Parales R.E."/>
            <person name="Goodwin L.A."/>
            <person name="Woyke T."/>
            <person name="Nolan M."/>
            <person name="Lapidus A."/>
            <person name="Chertkov O."/>
            <person name="Ovchinnikova G."/>
            <person name="Sczyrba A."/>
            <person name="Alvarez-Cohen L."/>
        </authorList>
    </citation>
    <scope>NUCLEOTIDE SEQUENCE [LARGE SCALE GENOMIC DNA]</scope>
    <source>
        <strain evidence="6">ATCC 55486 / DSM 44775 / JCM 13855 / CB1190</strain>
    </source>
</reference>
<evidence type="ECO:0000256" key="1">
    <source>
        <dbReference type="ARBA" id="ARBA00023002"/>
    </source>
</evidence>
<dbReference type="Pfam" id="PF02771">
    <property type="entry name" value="Acyl-CoA_dh_N"/>
    <property type="match status" value="1"/>
</dbReference>
<dbReference type="SUPFAM" id="SSF47203">
    <property type="entry name" value="Acyl-CoA dehydrogenase C-terminal domain-like"/>
    <property type="match status" value="1"/>
</dbReference>
<dbReference type="AlphaFoldDB" id="F4CP64"/>
<dbReference type="GO" id="GO:0003995">
    <property type="term" value="F:acyl-CoA dehydrogenase activity"/>
    <property type="evidence" value="ECO:0007669"/>
    <property type="project" value="TreeGrafter"/>
</dbReference>
<evidence type="ECO:0000259" key="3">
    <source>
        <dbReference type="Pfam" id="PF02771"/>
    </source>
</evidence>
<evidence type="ECO:0000313" key="6">
    <source>
        <dbReference type="Proteomes" id="UP000007809"/>
    </source>
</evidence>
<dbReference type="EMBL" id="CP002593">
    <property type="protein sequence ID" value="AEA23623.1"/>
    <property type="molecule type" value="Genomic_DNA"/>
</dbReference>
<accession>F4CP64</accession>
<dbReference type="RefSeq" id="WP_013673558.1">
    <property type="nucleotide sequence ID" value="NC_015312.1"/>
</dbReference>
<dbReference type="STRING" id="675635.Psed_1380"/>
<dbReference type="Proteomes" id="UP000007809">
    <property type="component" value="Chromosome"/>
</dbReference>
<dbReference type="InterPro" id="IPR013786">
    <property type="entry name" value="AcylCoA_DH/ox_N"/>
</dbReference>
<protein>
    <submittedName>
        <fullName evidence="5">Acyl-CoA dehydrogenase domain-containing protein</fullName>
    </submittedName>
</protein>
<dbReference type="SUPFAM" id="SSF56645">
    <property type="entry name" value="Acyl-CoA dehydrogenase NM domain-like"/>
    <property type="match status" value="1"/>
</dbReference>
<feature type="domain" description="Acyl-CoA dehydrogenase C-terminal" evidence="4">
    <location>
        <begin position="271"/>
        <end position="395"/>
    </location>
</feature>
<dbReference type="InterPro" id="IPR046373">
    <property type="entry name" value="Acyl-CoA_Oxase/DH_mid-dom_sf"/>
</dbReference>
<dbReference type="HOGENOM" id="CLU_018204_3_2_11"/>
<evidence type="ECO:0000256" key="2">
    <source>
        <dbReference type="SAM" id="MobiDB-lite"/>
    </source>
</evidence>
<evidence type="ECO:0000259" key="4">
    <source>
        <dbReference type="Pfam" id="PF08028"/>
    </source>
</evidence>
<sequence>MTDLDDLPSLAAEGPAPIAGVRGRPPAELRALEDAIVERVRECAAADDFAERARVADRDGALAVENLRLMQEIGVTGMPIDPALGSSGASLSAAVRVMEELAYRDASTALAINMHWGGARGLAQMPSFPRRDEACAAIARHEATICGGFSISSEGLDSRKSGVVCRDEGDVYVFNGRSGYASMSEAAGYAMLGAILEGSDPDDPTYVLTVGRMGEPGLINHHNWNAMGMRATGSSDLECRDLAVVKDDCLVGQMKTFQFRRPIDTAYNTFGIGAIWVGLSRAAFDFTVDHAKRRYGYMASSSLESVKASYRADEPWAQAAIGSMDHWLGTGRALLRDMVDRLDDYEDDELMGRDHVRTLYHLRRMSEEVALGAMKTCGAHGYVKSRTLERIFRDLIGGVVMAWKTDDLQHKLGVGALGRPIMISGPGGT</sequence>
<dbReference type="InterPro" id="IPR037069">
    <property type="entry name" value="AcylCoA_DH/ox_N_sf"/>
</dbReference>
<dbReference type="OrthoDB" id="2986495at2"/>
<dbReference type="eggNOG" id="COG1960">
    <property type="taxonomic scope" value="Bacteria"/>
</dbReference>
<keyword evidence="1" id="KW-0560">Oxidoreductase</keyword>
<name>F4CP64_PSEUX</name>
<dbReference type="InterPro" id="IPR013107">
    <property type="entry name" value="Acyl-CoA_DH_C"/>
</dbReference>
<dbReference type="PANTHER" id="PTHR43884">
    <property type="entry name" value="ACYL-COA DEHYDROGENASE"/>
    <property type="match status" value="1"/>
</dbReference>
<organism evidence="5 6">
    <name type="scientific">Pseudonocardia dioxanivorans (strain ATCC 55486 / DSM 44775 / JCM 13855 / CB1190)</name>
    <dbReference type="NCBI Taxonomy" id="675635"/>
    <lineage>
        <taxon>Bacteria</taxon>
        <taxon>Bacillati</taxon>
        <taxon>Actinomycetota</taxon>
        <taxon>Actinomycetes</taxon>
        <taxon>Pseudonocardiales</taxon>
        <taxon>Pseudonocardiaceae</taxon>
        <taxon>Pseudonocardia</taxon>
    </lineage>
</organism>
<proteinExistence type="predicted"/>
<dbReference type="Gene3D" id="1.20.140.10">
    <property type="entry name" value="Butyryl-CoA Dehydrogenase, subunit A, domain 3"/>
    <property type="match status" value="1"/>
</dbReference>
<dbReference type="Gene3D" id="2.40.110.10">
    <property type="entry name" value="Butyryl-CoA Dehydrogenase, subunit A, domain 2"/>
    <property type="match status" value="1"/>
</dbReference>
<dbReference type="Pfam" id="PF08028">
    <property type="entry name" value="Acyl-CoA_dh_2"/>
    <property type="match status" value="1"/>
</dbReference>
<feature type="domain" description="Acyl-CoA dehydrogenase/oxidase N-terminal" evidence="3">
    <location>
        <begin position="34"/>
        <end position="117"/>
    </location>
</feature>
<dbReference type="PANTHER" id="PTHR43884:SF25">
    <property type="entry name" value="ACYL-COA DEHYDROGENASE YDBM-RELATED"/>
    <property type="match status" value="1"/>
</dbReference>
<dbReference type="InterPro" id="IPR009100">
    <property type="entry name" value="AcylCoA_DH/oxidase_NM_dom_sf"/>
</dbReference>
<dbReference type="PIRSF" id="PIRSF016578">
    <property type="entry name" value="HsaA"/>
    <property type="match status" value="1"/>
</dbReference>
<feature type="region of interest" description="Disordered" evidence="2">
    <location>
        <begin position="1"/>
        <end position="23"/>
    </location>
</feature>